<keyword evidence="5 10" id="KW-0256">Endoplasmic reticulum</keyword>
<dbReference type="PANTHER" id="PTHR13117:SF5">
    <property type="entry name" value="PROTEIN RFT1 HOMOLOG"/>
    <property type="match status" value="1"/>
</dbReference>
<comment type="caution">
    <text evidence="10">Lacks conserved residue(s) required for the propagation of feature annotation.</text>
</comment>
<sequence>MIARRRCAITCNSRSAGETGTLAHTIARGRIGDMSPFCSISLPPQLESKTQPPTPVRLNSASLTSVSSLVFLQLFSRIFTFVLNQALVRLATPQTFGTATVQFELLLSTTLFLSREGVRTALLRQRKGVPPDLARNIALLPAYVGTPIAVALAVLYSATSASAVRAQQHFHLSVSIYAFAAALELAAEPLYIRAQNELRVDVRVRAEGAAVFSKTLATFLGLAFAPPAWAALSCLFLAPTSNTVADPDPFCSKKDAYFDQELLHLSGAMTAQSVVKHFLTEGDKLLISRLSPLADQGGYCHRIQLWCVGSTSQGRLHLLNTQQARFIARVVFQPIEETSRIFFSKSLSLPRHRRPARTTKRRWRPPSNCCRPSSSSSHTSSFLLVVFGPPYLPLATALVLPPRYQQTSAPRILRAFRFYLPAMAYNGVLEAFLASAQSRMMAAASAALIATALAGARVFGAGDAALVWANTASMAVRALYAWRFARRFCKARAVAHRQRETERALRLAALRPPLGVLVTFAAAAVCMRWSAAAHVDVRLSLWAQRWHVALGGACLGVCLVVCYVLERRRLLRTIAVVRRSRK</sequence>
<comment type="pathway">
    <text evidence="2">Protein modification; protein glycosylation.</text>
</comment>
<evidence type="ECO:0000256" key="2">
    <source>
        <dbReference type="ARBA" id="ARBA00004922"/>
    </source>
</evidence>
<evidence type="ECO:0000256" key="8">
    <source>
        <dbReference type="ARBA" id="ARBA00044793"/>
    </source>
</evidence>
<dbReference type="GO" id="GO:0006488">
    <property type="term" value="P:dolichol-linked oligosaccharide biosynthetic process"/>
    <property type="evidence" value="ECO:0007669"/>
    <property type="project" value="InterPro"/>
</dbReference>
<dbReference type="GO" id="GO:0005789">
    <property type="term" value="C:endoplasmic reticulum membrane"/>
    <property type="evidence" value="ECO:0007669"/>
    <property type="project" value="UniProtKB-SubCell"/>
</dbReference>
<feature type="transmembrane region" description="Helical" evidence="10">
    <location>
        <begin position="545"/>
        <end position="565"/>
    </location>
</feature>
<feature type="compositionally biased region" description="Low complexity" evidence="11">
    <location>
        <begin position="365"/>
        <end position="378"/>
    </location>
</feature>
<gene>
    <name evidence="12" type="ORF">EDB92DRAFT_1936500</name>
</gene>
<feature type="region of interest" description="Disordered" evidence="11">
    <location>
        <begin position="354"/>
        <end position="378"/>
    </location>
</feature>
<feature type="transmembrane region" description="Helical" evidence="10">
    <location>
        <begin position="412"/>
        <end position="433"/>
    </location>
</feature>
<feature type="transmembrane region" description="Helical" evidence="10">
    <location>
        <begin position="381"/>
        <end position="400"/>
    </location>
</feature>
<evidence type="ECO:0000256" key="9">
    <source>
        <dbReference type="ARBA" id="ARBA00045912"/>
    </source>
</evidence>
<dbReference type="Pfam" id="PF04506">
    <property type="entry name" value="Rft-1"/>
    <property type="match status" value="2"/>
</dbReference>
<comment type="similarity">
    <text evidence="3 10">Belongs to the RFT1 family.</text>
</comment>
<evidence type="ECO:0000313" key="13">
    <source>
        <dbReference type="Proteomes" id="UP001201163"/>
    </source>
</evidence>
<evidence type="ECO:0000256" key="5">
    <source>
        <dbReference type="ARBA" id="ARBA00022824"/>
    </source>
</evidence>
<dbReference type="EMBL" id="JAKELL010000076">
    <property type="protein sequence ID" value="KAH8984425.1"/>
    <property type="molecule type" value="Genomic_DNA"/>
</dbReference>
<keyword evidence="10" id="KW-0813">Transport</keyword>
<proteinExistence type="inferred from homology"/>
<organism evidence="12 13">
    <name type="scientific">Lactarius akahatsu</name>
    <dbReference type="NCBI Taxonomy" id="416441"/>
    <lineage>
        <taxon>Eukaryota</taxon>
        <taxon>Fungi</taxon>
        <taxon>Dikarya</taxon>
        <taxon>Basidiomycota</taxon>
        <taxon>Agaricomycotina</taxon>
        <taxon>Agaricomycetes</taxon>
        <taxon>Russulales</taxon>
        <taxon>Russulaceae</taxon>
        <taxon>Lactarius</taxon>
    </lineage>
</organism>
<keyword evidence="7 10" id="KW-0472">Membrane</keyword>
<evidence type="ECO:0000256" key="3">
    <source>
        <dbReference type="ARBA" id="ARBA00010288"/>
    </source>
</evidence>
<keyword evidence="6 10" id="KW-1133">Transmembrane helix</keyword>
<evidence type="ECO:0000256" key="6">
    <source>
        <dbReference type="ARBA" id="ARBA00022989"/>
    </source>
</evidence>
<dbReference type="InterPro" id="IPR007594">
    <property type="entry name" value="RFT1"/>
</dbReference>
<name>A0AAD4Q7F7_9AGAM</name>
<comment type="subcellular location">
    <subcellularLocation>
        <location evidence="1 10">Endoplasmic reticulum membrane</location>
        <topology evidence="1 10">Multi-pass membrane protein</topology>
    </subcellularLocation>
</comment>
<evidence type="ECO:0000313" key="12">
    <source>
        <dbReference type="EMBL" id="KAH8984425.1"/>
    </source>
</evidence>
<evidence type="ECO:0000256" key="1">
    <source>
        <dbReference type="ARBA" id="ARBA00004477"/>
    </source>
</evidence>
<dbReference type="AlphaFoldDB" id="A0AAD4Q7F7"/>
<comment type="function">
    <text evidence="9 10">Intramembrane glycolipid transporter that operates in the biosynthetic pathway of dolichol-linked oligosaccharides, the glycan precursors employed in protein asparagine (N)-glycosylation. The sequential addition of sugars to dolichol pyrophosphate produces dolichol-linked oligosaccharides containing fourteen sugars, including two GlcNAcs, nine mannoses and three glucoses. Once assembled, the oligosaccharide is transferred from the lipid to nascent proteins by oligosaccharyltransferases. The assembly of dolichol-linked oligosaccharides begins on the cytosolic side of the endoplasmic reticulum membrane and finishes in its lumen. RFT1 could mediate the translocation of the cytosolically oriented intermediate DolPP-GlcNAc2Man5, produced by ALG11, into the ER lumen where dolichol-linked oligosaccharides assembly continues. However, the intramembrane lipid transporter activity could not be confirmed in vitro.</text>
</comment>
<evidence type="ECO:0000256" key="10">
    <source>
        <dbReference type="RuleBase" id="RU365067"/>
    </source>
</evidence>
<reference evidence="12" key="1">
    <citation type="submission" date="2022-01" db="EMBL/GenBank/DDBJ databases">
        <title>Comparative genomics reveals a dynamic genome evolution in the ectomycorrhizal milk-cap (Lactarius) mushrooms.</title>
        <authorList>
            <consortium name="DOE Joint Genome Institute"/>
            <person name="Lebreton A."/>
            <person name="Tang N."/>
            <person name="Kuo A."/>
            <person name="LaButti K."/>
            <person name="Drula E."/>
            <person name="Barry K."/>
            <person name="Clum A."/>
            <person name="Lipzen A."/>
            <person name="Mousain D."/>
            <person name="Ng V."/>
            <person name="Wang R."/>
            <person name="Wang X."/>
            <person name="Dai Y."/>
            <person name="Henrissat B."/>
            <person name="Grigoriev I.V."/>
            <person name="Guerin-Laguette A."/>
            <person name="Yu F."/>
            <person name="Martin F.M."/>
        </authorList>
    </citation>
    <scope>NUCLEOTIDE SEQUENCE</scope>
    <source>
        <strain evidence="12">QP</strain>
    </source>
</reference>
<dbReference type="Proteomes" id="UP001201163">
    <property type="component" value="Unassembled WGS sequence"/>
</dbReference>
<keyword evidence="4 10" id="KW-0812">Transmembrane</keyword>
<feature type="transmembrane region" description="Helical" evidence="10">
    <location>
        <begin position="170"/>
        <end position="191"/>
    </location>
</feature>
<dbReference type="GO" id="GO:0034203">
    <property type="term" value="P:glycolipid translocation"/>
    <property type="evidence" value="ECO:0007669"/>
    <property type="project" value="TreeGrafter"/>
</dbReference>
<accession>A0AAD4Q7F7</accession>
<feature type="transmembrane region" description="Helical" evidence="10">
    <location>
        <begin position="504"/>
        <end position="525"/>
    </location>
</feature>
<feature type="transmembrane region" description="Helical" evidence="10">
    <location>
        <begin position="465"/>
        <end position="483"/>
    </location>
</feature>
<comment type="caution">
    <text evidence="12">The sequence shown here is derived from an EMBL/GenBank/DDBJ whole genome shotgun (WGS) entry which is preliminary data.</text>
</comment>
<evidence type="ECO:0000256" key="11">
    <source>
        <dbReference type="SAM" id="MobiDB-lite"/>
    </source>
</evidence>
<dbReference type="PANTHER" id="PTHR13117">
    <property type="entry name" value="ENDOPLASMIC RETICULUM MULTISPAN TRANSMEMBRANE PROTEIN-RELATED"/>
    <property type="match status" value="1"/>
</dbReference>
<feature type="transmembrane region" description="Helical" evidence="10">
    <location>
        <begin position="440"/>
        <end position="459"/>
    </location>
</feature>
<feature type="transmembrane region" description="Helical" evidence="10">
    <location>
        <begin position="133"/>
        <end position="158"/>
    </location>
</feature>
<protein>
    <recommendedName>
        <fullName evidence="8 10">Man(5)GlcNAc(2)-PP-dolichol translocation protein RFT1</fullName>
    </recommendedName>
</protein>
<evidence type="ECO:0000256" key="4">
    <source>
        <dbReference type="ARBA" id="ARBA00022692"/>
    </source>
</evidence>
<evidence type="ECO:0000256" key="7">
    <source>
        <dbReference type="ARBA" id="ARBA00023136"/>
    </source>
</evidence>
<feature type="compositionally biased region" description="Basic residues" evidence="11">
    <location>
        <begin position="354"/>
        <end position="364"/>
    </location>
</feature>
<keyword evidence="13" id="KW-1185">Reference proteome</keyword>